<accession>A0AAN6SXU1</accession>
<dbReference type="AlphaFoldDB" id="A0AAN6SXU1"/>
<reference evidence="1" key="1">
    <citation type="journal article" date="2023" name="Mol. Phylogenet. Evol.">
        <title>Genome-scale phylogeny and comparative genomics of the fungal order Sordariales.</title>
        <authorList>
            <person name="Hensen N."/>
            <person name="Bonometti L."/>
            <person name="Westerberg I."/>
            <person name="Brannstrom I.O."/>
            <person name="Guillou S."/>
            <person name="Cros-Aarteil S."/>
            <person name="Calhoun S."/>
            <person name="Haridas S."/>
            <person name="Kuo A."/>
            <person name="Mondo S."/>
            <person name="Pangilinan J."/>
            <person name="Riley R."/>
            <person name="LaButti K."/>
            <person name="Andreopoulos B."/>
            <person name="Lipzen A."/>
            <person name="Chen C."/>
            <person name="Yan M."/>
            <person name="Daum C."/>
            <person name="Ng V."/>
            <person name="Clum A."/>
            <person name="Steindorff A."/>
            <person name="Ohm R.A."/>
            <person name="Martin F."/>
            <person name="Silar P."/>
            <person name="Natvig D.O."/>
            <person name="Lalanne C."/>
            <person name="Gautier V."/>
            <person name="Ament-Velasquez S.L."/>
            <person name="Kruys A."/>
            <person name="Hutchinson M.I."/>
            <person name="Powell A.J."/>
            <person name="Barry K."/>
            <person name="Miller A.N."/>
            <person name="Grigoriev I.V."/>
            <person name="Debuchy R."/>
            <person name="Gladieux P."/>
            <person name="Hiltunen Thoren M."/>
            <person name="Johannesson H."/>
        </authorList>
    </citation>
    <scope>NUCLEOTIDE SEQUENCE</scope>
    <source>
        <strain evidence="1">CBS 757.83</strain>
    </source>
</reference>
<name>A0AAN6SXU1_9PEZI</name>
<proteinExistence type="predicted"/>
<sequence length="165" mass="18361">MVPRVPRHLGSLQIEQAVEGSPAADQWGPGRPLSGYLHLGPRLPPAAKGGSSGARWGMLWGGVDCGEVEERPRRDQEGRVCAQEDSELLRYFGDCSQGAALEVGVEKGGLFLALGKIDCFWLWGRCIVFGLRKVDCYWRWERWTRVASGVVGNVDCFWRLEENLT</sequence>
<protein>
    <submittedName>
        <fullName evidence="1">Uncharacterized protein</fullName>
    </submittedName>
</protein>
<keyword evidence="2" id="KW-1185">Reference proteome</keyword>
<reference evidence="1" key="2">
    <citation type="submission" date="2023-05" db="EMBL/GenBank/DDBJ databases">
        <authorList>
            <consortium name="Lawrence Berkeley National Laboratory"/>
            <person name="Steindorff A."/>
            <person name="Hensen N."/>
            <person name="Bonometti L."/>
            <person name="Westerberg I."/>
            <person name="Brannstrom I.O."/>
            <person name="Guillou S."/>
            <person name="Cros-Aarteil S."/>
            <person name="Calhoun S."/>
            <person name="Haridas S."/>
            <person name="Kuo A."/>
            <person name="Mondo S."/>
            <person name="Pangilinan J."/>
            <person name="Riley R."/>
            <person name="Labutti K."/>
            <person name="Andreopoulos B."/>
            <person name="Lipzen A."/>
            <person name="Chen C."/>
            <person name="Yanf M."/>
            <person name="Daum C."/>
            <person name="Ng V."/>
            <person name="Clum A."/>
            <person name="Ohm R."/>
            <person name="Martin F."/>
            <person name="Silar P."/>
            <person name="Natvig D."/>
            <person name="Lalanne C."/>
            <person name="Gautier V."/>
            <person name="Ament-Velasquez S.L."/>
            <person name="Kruys A."/>
            <person name="Hutchinson M.I."/>
            <person name="Powell A.J."/>
            <person name="Barry K."/>
            <person name="Miller A.N."/>
            <person name="Grigoriev I.V."/>
            <person name="Debuchy R."/>
            <person name="Gladieux P."/>
            <person name="Thoren M.H."/>
            <person name="Johannesson H."/>
        </authorList>
    </citation>
    <scope>NUCLEOTIDE SEQUENCE</scope>
    <source>
        <strain evidence="1">CBS 757.83</strain>
    </source>
</reference>
<evidence type="ECO:0000313" key="1">
    <source>
        <dbReference type="EMBL" id="KAK4096807.1"/>
    </source>
</evidence>
<dbReference type="Proteomes" id="UP001305647">
    <property type="component" value="Unassembled WGS sequence"/>
</dbReference>
<gene>
    <name evidence="1" type="ORF">N658DRAFT_332587</name>
</gene>
<comment type="caution">
    <text evidence="1">The sequence shown here is derived from an EMBL/GenBank/DDBJ whole genome shotgun (WGS) entry which is preliminary data.</text>
</comment>
<dbReference type="EMBL" id="MU863695">
    <property type="protein sequence ID" value="KAK4096807.1"/>
    <property type="molecule type" value="Genomic_DNA"/>
</dbReference>
<evidence type="ECO:0000313" key="2">
    <source>
        <dbReference type="Proteomes" id="UP001305647"/>
    </source>
</evidence>
<organism evidence="1 2">
    <name type="scientific">Parathielavia hyrcaniae</name>
    <dbReference type="NCBI Taxonomy" id="113614"/>
    <lineage>
        <taxon>Eukaryota</taxon>
        <taxon>Fungi</taxon>
        <taxon>Dikarya</taxon>
        <taxon>Ascomycota</taxon>
        <taxon>Pezizomycotina</taxon>
        <taxon>Sordariomycetes</taxon>
        <taxon>Sordariomycetidae</taxon>
        <taxon>Sordariales</taxon>
        <taxon>Chaetomiaceae</taxon>
        <taxon>Parathielavia</taxon>
    </lineage>
</organism>